<keyword evidence="3" id="KW-1133">Transmembrane helix</keyword>
<feature type="region of interest" description="Disordered" evidence="2">
    <location>
        <begin position="1"/>
        <end position="21"/>
    </location>
</feature>
<dbReference type="AlphaFoldDB" id="A0A9E7ZLZ1"/>
<sequence length="432" mass="47858">MSVVEEASLAERQPLERASNARRERARAQAARFAAELQRHARHARTRRRVPVLKAPNVGALVQNLSLASMARPFMLSALLLVALPSLAATLYFGWIASSVYEAEARFAVRTGAVSGIDAFTSAAGIPSVNQVQDSLIVANFIVSQAAVEELERGTGLRRRYTKGDVDYISRLASDAPIEDVVKFWQRKVSVAIESPSGIITARVRAFSPEDAQAIAEALVHTSELLVNRLGAQSREDLVSNSEKELHGVEERLRAVREKLNQLRVSEGIIDPQLTAQGINTLLTELRSESVKIEQEISTTERSISKQAPQIELQRTRLAAVREQMDLLQKELTQRRSEGRDGLSVVMTRFDQLALERQVLERQYATAAASLEQARSAAARQQMYLATFVRPTRPEDPAGPRRVLYPILVAIGLLIAWAIGASSFSRWRNRHG</sequence>
<keyword evidence="3" id="KW-0472">Membrane</keyword>
<dbReference type="GO" id="GO:0004713">
    <property type="term" value="F:protein tyrosine kinase activity"/>
    <property type="evidence" value="ECO:0007669"/>
    <property type="project" value="TreeGrafter"/>
</dbReference>
<feature type="transmembrane region" description="Helical" evidence="3">
    <location>
        <begin position="74"/>
        <end position="95"/>
    </location>
</feature>
<accession>A0A9E7ZLZ1</accession>
<evidence type="ECO:0000313" key="4">
    <source>
        <dbReference type="EMBL" id="UZF87278.1"/>
    </source>
</evidence>
<evidence type="ECO:0000256" key="2">
    <source>
        <dbReference type="SAM" id="MobiDB-lite"/>
    </source>
</evidence>
<keyword evidence="3" id="KW-0812">Transmembrane</keyword>
<gene>
    <name evidence="4" type="ORF">NWE54_00295</name>
</gene>
<dbReference type="GO" id="GO:0005886">
    <property type="term" value="C:plasma membrane"/>
    <property type="evidence" value="ECO:0007669"/>
    <property type="project" value="TreeGrafter"/>
</dbReference>
<reference evidence="4" key="1">
    <citation type="submission" date="2022-08" db="EMBL/GenBank/DDBJ databases">
        <title>Complete Genome Sequences of 2 Bosea sp. soil isolates.</title>
        <authorList>
            <person name="Alvarez Arevalo M."/>
            <person name="Sterndorff E.B."/>
            <person name="Faurdal D."/>
            <person name="Joergensen T.S."/>
            <person name="Weber T."/>
        </authorList>
    </citation>
    <scope>NUCLEOTIDE SEQUENCE</scope>
    <source>
        <strain evidence="4">NBC_00436</strain>
    </source>
</reference>
<name>A0A9E7ZLZ1_9HYPH</name>
<dbReference type="EMBL" id="CP102774">
    <property type="protein sequence ID" value="UZF87278.1"/>
    <property type="molecule type" value="Genomic_DNA"/>
</dbReference>
<evidence type="ECO:0008006" key="5">
    <source>
        <dbReference type="Google" id="ProtNLM"/>
    </source>
</evidence>
<proteinExistence type="predicted"/>
<dbReference type="InterPro" id="IPR050445">
    <property type="entry name" value="Bact_polysacc_biosynth/exp"/>
</dbReference>
<dbReference type="PANTHER" id="PTHR32309:SF13">
    <property type="entry name" value="FERRIC ENTEROBACTIN TRANSPORT PROTEIN FEPE"/>
    <property type="match status" value="1"/>
</dbReference>
<organism evidence="4">
    <name type="scientific">Bosea sp. NBC_00436</name>
    <dbReference type="NCBI Taxonomy" id="2969620"/>
    <lineage>
        <taxon>Bacteria</taxon>
        <taxon>Pseudomonadati</taxon>
        <taxon>Pseudomonadota</taxon>
        <taxon>Alphaproteobacteria</taxon>
        <taxon>Hyphomicrobiales</taxon>
        <taxon>Boseaceae</taxon>
        <taxon>Bosea</taxon>
    </lineage>
</organism>
<keyword evidence="1" id="KW-0175">Coiled coil</keyword>
<evidence type="ECO:0000256" key="3">
    <source>
        <dbReference type="SAM" id="Phobius"/>
    </source>
</evidence>
<feature type="transmembrane region" description="Helical" evidence="3">
    <location>
        <begin position="403"/>
        <end position="424"/>
    </location>
</feature>
<protein>
    <recommendedName>
        <fullName evidence="5">Capsule biosynthesis protein</fullName>
    </recommendedName>
</protein>
<dbReference type="PANTHER" id="PTHR32309">
    <property type="entry name" value="TYROSINE-PROTEIN KINASE"/>
    <property type="match status" value="1"/>
</dbReference>
<evidence type="ECO:0000256" key="1">
    <source>
        <dbReference type="SAM" id="Coils"/>
    </source>
</evidence>
<feature type="coiled-coil region" evidence="1">
    <location>
        <begin position="239"/>
        <end position="377"/>
    </location>
</feature>